<protein>
    <recommendedName>
        <fullName evidence="3">CCZ1/INTU/HSP4 first Longin domain-containing protein</fullName>
    </recommendedName>
</protein>
<evidence type="ECO:0000313" key="2">
    <source>
        <dbReference type="Proteomes" id="UP000014680"/>
    </source>
</evidence>
<reference evidence="1 2" key="1">
    <citation type="submission" date="2012-10" db="EMBL/GenBank/DDBJ databases">
        <authorList>
            <person name="Zafar N."/>
            <person name="Inman J."/>
            <person name="Hall N."/>
            <person name="Lorenzi H."/>
            <person name="Caler E."/>
        </authorList>
    </citation>
    <scope>NUCLEOTIDE SEQUENCE [LARGE SCALE GENOMIC DNA]</scope>
    <source>
        <strain evidence="1 2">IP1</strain>
    </source>
</reference>
<evidence type="ECO:0000313" key="1">
    <source>
        <dbReference type="EMBL" id="ELP91294.1"/>
    </source>
</evidence>
<proteinExistence type="predicted"/>
<evidence type="ECO:0008006" key="3">
    <source>
        <dbReference type="Google" id="ProtNLM"/>
    </source>
</evidence>
<dbReference type="AlphaFoldDB" id="A0A0A1U8R4"/>
<name>A0A0A1U8R4_ENTIV</name>
<organism evidence="1 2">
    <name type="scientific">Entamoeba invadens IP1</name>
    <dbReference type="NCBI Taxonomy" id="370355"/>
    <lineage>
        <taxon>Eukaryota</taxon>
        <taxon>Amoebozoa</taxon>
        <taxon>Evosea</taxon>
        <taxon>Archamoebae</taxon>
        <taxon>Mastigamoebida</taxon>
        <taxon>Entamoebidae</taxon>
        <taxon>Entamoeba</taxon>
    </lineage>
</organism>
<dbReference type="EMBL" id="KB206474">
    <property type="protein sequence ID" value="ELP91294.1"/>
    <property type="molecule type" value="Genomic_DNA"/>
</dbReference>
<accession>A0A0A1U8R4</accession>
<dbReference type="OrthoDB" id="29300at2759"/>
<dbReference type="RefSeq" id="XP_004258065.1">
    <property type="nucleotide sequence ID" value="XM_004258017.1"/>
</dbReference>
<dbReference type="GeneID" id="14890430"/>
<sequence>MEFPWKIRYFAVVDLDKVVEEGHQDERILYTFRKIEETAVVVSLNHIVSYISIIKNFKSNVSTIRTKWVTTYVSYVTPSISYILQLEQVNKSFDIHVLKYLKFIEESYSLTYGYMYNKVEAKITLGIFFQIVFQSFKINDIFYSLYSIKSCVAAQNSFLFLSSKMNVLREKYSTFKTCFIANEKSILFTEMPSQHQLKFFQLTRGYTQHTSSLSSLMLNRWLFSKKHCPLYMEANANAPDIFIDTFISSHPLSKTSKERIVFLLIFKSEKQVDNNFYKDFNIKQIVGMVHSSRSSIVFTPSINSLKSTFLNFDGNLFVSDFQCKIFEELFLQTMRNIEFTYTFKNCQTLLMIFESHIVVVRKTKRNLTLQRFVLDNMEQIETAMTSFENLLLTSFV</sequence>
<keyword evidence="2" id="KW-1185">Reference proteome</keyword>
<dbReference type="KEGG" id="eiv:EIN_152910"/>
<dbReference type="OMA" id="INNTIWY"/>
<dbReference type="VEuPathDB" id="AmoebaDB:EIN_152910"/>
<gene>
    <name evidence="1" type="ORF">EIN_152910</name>
</gene>
<dbReference type="Proteomes" id="UP000014680">
    <property type="component" value="Unassembled WGS sequence"/>
</dbReference>